<evidence type="ECO:0000313" key="1">
    <source>
        <dbReference type="EMBL" id="KIH66693.1"/>
    </source>
</evidence>
<gene>
    <name evidence="1" type="ORF">ANCDUO_02979</name>
</gene>
<name>A0A0C2DAE9_9BILA</name>
<organism evidence="1 2">
    <name type="scientific">Ancylostoma duodenale</name>
    <dbReference type="NCBI Taxonomy" id="51022"/>
    <lineage>
        <taxon>Eukaryota</taxon>
        <taxon>Metazoa</taxon>
        <taxon>Ecdysozoa</taxon>
        <taxon>Nematoda</taxon>
        <taxon>Chromadorea</taxon>
        <taxon>Rhabditida</taxon>
        <taxon>Rhabditina</taxon>
        <taxon>Rhabditomorpha</taxon>
        <taxon>Strongyloidea</taxon>
        <taxon>Ancylostomatidae</taxon>
        <taxon>Ancylostomatinae</taxon>
        <taxon>Ancylostoma</taxon>
    </lineage>
</organism>
<dbReference type="OrthoDB" id="5841191at2759"/>
<keyword evidence="2" id="KW-1185">Reference proteome</keyword>
<reference evidence="1 2" key="1">
    <citation type="submission" date="2013-12" db="EMBL/GenBank/DDBJ databases">
        <title>Draft genome of the parsitic nematode Ancylostoma duodenale.</title>
        <authorList>
            <person name="Mitreva M."/>
        </authorList>
    </citation>
    <scope>NUCLEOTIDE SEQUENCE [LARGE SCALE GENOMIC DNA]</scope>
    <source>
        <strain evidence="1 2">Zhejiang</strain>
    </source>
</reference>
<evidence type="ECO:0000313" key="2">
    <source>
        <dbReference type="Proteomes" id="UP000054047"/>
    </source>
</evidence>
<dbReference type="EMBL" id="KN727013">
    <property type="protein sequence ID" value="KIH66693.1"/>
    <property type="molecule type" value="Genomic_DNA"/>
</dbReference>
<dbReference type="Proteomes" id="UP000054047">
    <property type="component" value="Unassembled WGS sequence"/>
</dbReference>
<protein>
    <submittedName>
        <fullName evidence="1">Uncharacterized protein</fullName>
    </submittedName>
</protein>
<accession>A0A0C2DAE9</accession>
<dbReference type="AlphaFoldDB" id="A0A0C2DAE9"/>
<proteinExistence type="predicted"/>
<sequence length="271" mass="30452">MYKQLGPKQPPTDPIAQYTARKNALSVLELGPSFSPSQPVSTLVLRKVTCALHELQNKLRRKANSDCGLVDRKTPQTFPVIPFPGPFYKQQAANASVDVSFRLFADEVYKTLARQKQRRISSNLSLAQKEGIKQVRELVESAEIRLSTSDKGGEFVVIPHQLDVAITERHLQDASLYRPSSAGEFLTQYRKLNKEWVSEAKTARLHPNAIARLKIDLPVCPVLYLLIKTHKFQAIDDLKSNDPSAFKVRPIISCVEGPTDRIGWFLNTIFG</sequence>